<name>A0A934UZ04_9PROT</name>
<dbReference type="EMBL" id="NRRE01000008">
    <property type="protein sequence ID" value="MBK1695984.1"/>
    <property type="molecule type" value="Genomic_DNA"/>
</dbReference>
<dbReference type="InterPro" id="IPR001787">
    <property type="entry name" value="Ribosomal_bL21"/>
</dbReference>
<keyword evidence="4 6" id="KW-0689">Ribosomal protein</keyword>
<keyword evidence="2 6" id="KW-0699">rRNA-binding</keyword>
<dbReference type="HAMAP" id="MF_01363">
    <property type="entry name" value="Ribosomal_bL21"/>
    <property type="match status" value="1"/>
</dbReference>
<dbReference type="PROSITE" id="PS01169">
    <property type="entry name" value="RIBOSOMAL_L21"/>
    <property type="match status" value="1"/>
</dbReference>
<feature type="region of interest" description="Disordered" evidence="8">
    <location>
        <begin position="104"/>
        <end position="177"/>
    </location>
</feature>
<dbReference type="GO" id="GO:0006412">
    <property type="term" value="P:translation"/>
    <property type="evidence" value="ECO:0007669"/>
    <property type="project" value="UniProtKB-UniRule"/>
</dbReference>
<keyword evidence="10" id="KW-1185">Reference proteome</keyword>
<evidence type="ECO:0000313" key="9">
    <source>
        <dbReference type="EMBL" id="MBK1695984.1"/>
    </source>
</evidence>
<comment type="caution">
    <text evidence="9">The sequence shown here is derived from an EMBL/GenBank/DDBJ whole genome shotgun (WGS) entry which is preliminary data.</text>
</comment>
<dbReference type="InterPro" id="IPR028909">
    <property type="entry name" value="bL21-like"/>
</dbReference>
<evidence type="ECO:0000256" key="1">
    <source>
        <dbReference type="ARBA" id="ARBA00008563"/>
    </source>
</evidence>
<comment type="similarity">
    <text evidence="1 6 7">Belongs to the bacterial ribosomal protein bL21 family.</text>
</comment>
<dbReference type="GO" id="GO:1990904">
    <property type="term" value="C:ribonucleoprotein complex"/>
    <property type="evidence" value="ECO:0007669"/>
    <property type="project" value="UniProtKB-KW"/>
</dbReference>
<dbReference type="GO" id="GO:0005737">
    <property type="term" value="C:cytoplasm"/>
    <property type="evidence" value="ECO:0007669"/>
    <property type="project" value="UniProtKB-ARBA"/>
</dbReference>
<keyword evidence="3 6" id="KW-0694">RNA-binding</keyword>
<evidence type="ECO:0000256" key="5">
    <source>
        <dbReference type="ARBA" id="ARBA00023274"/>
    </source>
</evidence>
<dbReference type="PANTHER" id="PTHR21349:SF0">
    <property type="entry name" value="LARGE RIBOSOMAL SUBUNIT PROTEIN BL21M"/>
    <property type="match status" value="1"/>
</dbReference>
<evidence type="ECO:0000313" key="10">
    <source>
        <dbReference type="Proteomes" id="UP000778970"/>
    </source>
</evidence>
<feature type="compositionally biased region" description="Basic and acidic residues" evidence="8">
    <location>
        <begin position="107"/>
        <end position="120"/>
    </location>
</feature>
<evidence type="ECO:0000256" key="3">
    <source>
        <dbReference type="ARBA" id="ARBA00022884"/>
    </source>
</evidence>
<evidence type="ECO:0000256" key="8">
    <source>
        <dbReference type="SAM" id="MobiDB-lite"/>
    </source>
</evidence>
<comment type="subunit">
    <text evidence="6">Part of the 50S ribosomal subunit. Contacts protein L20.</text>
</comment>
<dbReference type="InterPro" id="IPR036164">
    <property type="entry name" value="bL21-like_sf"/>
</dbReference>
<dbReference type="InterPro" id="IPR018258">
    <property type="entry name" value="Ribosomal_bL21_CS"/>
</dbReference>
<dbReference type="PANTHER" id="PTHR21349">
    <property type="entry name" value="50S RIBOSOMAL PROTEIN L21"/>
    <property type="match status" value="1"/>
</dbReference>
<reference evidence="9" key="2">
    <citation type="journal article" date="2020" name="Microorganisms">
        <title>Osmotic Adaptation and Compatible Solute Biosynthesis of Phototrophic Bacteria as Revealed from Genome Analyses.</title>
        <authorList>
            <person name="Imhoff J.F."/>
            <person name="Rahn T."/>
            <person name="Kunzel S."/>
            <person name="Keller A."/>
            <person name="Neulinger S.C."/>
        </authorList>
    </citation>
    <scope>NUCLEOTIDE SEQUENCE</scope>
    <source>
        <strain evidence="9">DSM 9154</strain>
    </source>
</reference>
<gene>
    <name evidence="6 9" type="primary">rplU</name>
    <name evidence="9" type="ORF">CKO21_01815</name>
</gene>
<proteinExistence type="inferred from homology"/>
<dbReference type="AlphaFoldDB" id="A0A934UZ04"/>
<evidence type="ECO:0000256" key="6">
    <source>
        <dbReference type="HAMAP-Rule" id="MF_01363"/>
    </source>
</evidence>
<dbReference type="Proteomes" id="UP000778970">
    <property type="component" value="Unassembled WGS sequence"/>
</dbReference>
<evidence type="ECO:0000256" key="7">
    <source>
        <dbReference type="RuleBase" id="RU000562"/>
    </source>
</evidence>
<keyword evidence="5 6" id="KW-0687">Ribonucleoprotein</keyword>
<dbReference type="GO" id="GO:0005840">
    <property type="term" value="C:ribosome"/>
    <property type="evidence" value="ECO:0007669"/>
    <property type="project" value="UniProtKB-KW"/>
</dbReference>
<dbReference type="GO" id="GO:0019843">
    <property type="term" value="F:rRNA binding"/>
    <property type="evidence" value="ECO:0007669"/>
    <property type="project" value="UniProtKB-UniRule"/>
</dbReference>
<dbReference type="SUPFAM" id="SSF141091">
    <property type="entry name" value="L21p-like"/>
    <property type="match status" value="1"/>
</dbReference>
<evidence type="ECO:0000256" key="4">
    <source>
        <dbReference type="ARBA" id="ARBA00022980"/>
    </source>
</evidence>
<comment type="function">
    <text evidence="6 7">This protein binds to 23S rRNA in the presence of protein L20.</text>
</comment>
<reference evidence="9" key="1">
    <citation type="submission" date="2017-08" db="EMBL/GenBank/DDBJ databases">
        <authorList>
            <person name="Imhoff J.F."/>
            <person name="Rahn T."/>
            <person name="Kuenzel S."/>
            <person name="Neulinger S.C."/>
        </authorList>
    </citation>
    <scope>NUCLEOTIDE SEQUENCE</scope>
    <source>
        <strain evidence="9">DSM 9154</strain>
    </source>
</reference>
<accession>A0A934UZ04</accession>
<evidence type="ECO:0000256" key="2">
    <source>
        <dbReference type="ARBA" id="ARBA00022730"/>
    </source>
</evidence>
<dbReference type="GO" id="GO:0003735">
    <property type="term" value="F:structural constituent of ribosome"/>
    <property type="evidence" value="ECO:0007669"/>
    <property type="project" value="InterPro"/>
</dbReference>
<dbReference type="Pfam" id="PF00829">
    <property type="entry name" value="Ribosomal_L21p"/>
    <property type="match status" value="1"/>
</dbReference>
<dbReference type="RefSeq" id="WP_081728442.1">
    <property type="nucleotide sequence ID" value="NZ_NRRE01000008.1"/>
</dbReference>
<organism evidence="9 10">
    <name type="scientific">Rhodovibrio salinarum</name>
    <dbReference type="NCBI Taxonomy" id="1087"/>
    <lineage>
        <taxon>Bacteria</taxon>
        <taxon>Pseudomonadati</taxon>
        <taxon>Pseudomonadota</taxon>
        <taxon>Alphaproteobacteria</taxon>
        <taxon>Rhodospirillales</taxon>
        <taxon>Rhodovibrionaceae</taxon>
        <taxon>Rhodovibrio</taxon>
    </lineage>
</organism>
<sequence length="177" mass="19003">MFAVIQTGGKQYKVAKHDVVKVEKLPAEVGESVTLDDVRMVGGDGAPQVGAPKLDGAKVAAEVVDQDKNRTIHVFKKKRRKNFRRCNGHRQRFTLLRVTDIQVGDKTAGEGDAAKAKQADQKVQARSQKQATQSATTQQSKQKSTATTKQRTQSKIAKAGSGGSKAKSGGQSGKSEE</sequence>
<protein>
    <recommendedName>
        <fullName evidence="6">Large ribosomal subunit protein bL21</fullName>
    </recommendedName>
</protein>
<dbReference type="NCBIfam" id="TIGR00061">
    <property type="entry name" value="L21"/>
    <property type="match status" value="1"/>
</dbReference>
<feature type="compositionally biased region" description="Low complexity" evidence="8">
    <location>
        <begin position="121"/>
        <end position="169"/>
    </location>
</feature>